<evidence type="ECO:0000256" key="2">
    <source>
        <dbReference type="SAM" id="Phobius"/>
    </source>
</evidence>
<evidence type="ECO:0000256" key="1">
    <source>
        <dbReference type="SAM" id="MobiDB-lite"/>
    </source>
</evidence>
<dbReference type="Proteomes" id="UP000181909">
    <property type="component" value="Unassembled WGS sequence"/>
</dbReference>
<feature type="compositionally biased region" description="Gly residues" evidence="1">
    <location>
        <begin position="82"/>
        <end position="91"/>
    </location>
</feature>
<dbReference type="OrthoDB" id="3209305at2"/>
<dbReference type="AlphaFoldDB" id="A0A1K2FCB1"/>
<protein>
    <submittedName>
        <fullName evidence="3">Uncharacterized protein</fullName>
    </submittedName>
</protein>
<evidence type="ECO:0000313" key="3">
    <source>
        <dbReference type="EMBL" id="SFY44693.1"/>
    </source>
</evidence>
<accession>A0A1K2FCB1</accession>
<feature type="region of interest" description="Disordered" evidence="1">
    <location>
        <begin position="82"/>
        <end position="120"/>
    </location>
</feature>
<keyword evidence="2" id="KW-0472">Membrane</keyword>
<feature type="transmembrane region" description="Helical" evidence="2">
    <location>
        <begin position="55"/>
        <end position="74"/>
    </location>
</feature>
<organism evidence="3 4">
    <name type="scientific">Streptomyces atratus</name>
    <dbReference type="NCBI Taxonomy" id="1893"/>
    <lineage>
        <taxon>Bacteria</taxon>
        <taxon>Bacillati</taxon>
        <taxon>Actinomycetota</taxon>
        <taxon>Actinomycetes</taxon>
        <taxon>Kitasatosporales</taxon>
        <taxon>Streptomycetaceae</taxon>
        <taxon>Streptomyces</taxon>
    </lineage>
</organism>
<gene>
    <name evidence="3" type="ORF">SAMN02787144_105111</name>
</gene>
<dbReference type="STRING" id="1893.SAMN02787144_105111"/>
<keyword evidence="2" id="KW-0812">Transmembrane</keyword>
<sequence length="292" mass="30018">MSLGDENGYGNDSGRNDDGFSTIGGTRQTRTRLPDGEGGDGYGAPRRPARKSRSLVTVVGVVVLLIAAIAFANMGGGAGNGNNGDGSGSGGSKPESSSTAATGTKPVTGKNGSIPSGFAHDEQGAQSAAANYAVALGSTDMFDRDRRRAVITAVYAPEVAAARQGDLDRVYSGQDFLTSIGLNADGTTPAGLTFISRSNPVGTKVVKFNGDSASVAVWYSALFGLAGEGSKNPVSESWFTNTFELAWIDGDWNVTDFSQKDGPTPVGRDQAASSAEDMANAVEQFGGFTYAR</sequence>
<dbReference type="EMBL" id="FPJO01000051">
    <property type="protein sequence ID" value="SFY44693.1"/>
    <property type="molecule type" value="Genomic_DNA"/>
</dbReference>
<feature type="region of interest" description="Disordered" evidence="1">
    <location>
        <begin position="1"/>
        <end position="51"/>
    </location>
</feature>
<proteinExistence type="predicted"/>
<keyword evidence="2" id="KW-1133">Transmembrane helix</keyword>
<evidence type="ECO:0000313" key="4">
    <source>
        <dbReference type="Proteomes" id="UP000181909"/>
    </source>
</evidence>
<name>A0A1K2FCB1_STRAR</name>
<reference evidence="3 4" key="1">
    <citation type="submission" date="2016-11" db="EMBL/GenBank/DDBJ databases">
        <authorList>
            <person name="Jaros S."/>
            <person name="Januszkiewicz K."/>
            <person name="Wedrychowicz H."/>
        </authorList>
    </citation>
    <scope>NUCLEOTIDE SEQUENCE [LARGE SCALE GENOMIC DNA]</scope>
    <source>
        <strain evidence="3 4">OK807</strain>
    </source>
</reference>
<dbReference type="RefSeq" id="WP_072489574.1">
    <property type="nucleotide sequence ID" value="NZ_CP109381.1"/>
</dbReference>